<name>A0A1M5NPJ6_9FIRM</name>
<evidence type="ECO:0000259" key="2">
    <source>
        <dbReference type="Pfam" id="PF14242"/>
    </source>
</evidence>
<reference evidence="3 4" key="1">
    <citation type="submission" date="2016-11" db="EMBL/GenBank/DDBJ databases">
        <authorList>
            <person name="Jaros S."/>
            <person name="Januszkiewicz K."/>
            <person name="Wedrychowicz H."/>
        </authorList>
    </citation>
    <scope>NUCLEOTIDE SEQUENCE [LARGE SCALE GENOMIC DNA]</scope>
    <source>
        <strain evidence="3 4">DSM 21120</strain>
    </source>
</reference>
<dbReference type="RefSeq" id="WP_073182643.1">
    <property type="nucleotide sequence ID" value="NZ_FQXI01000001.1"/>
</dbReference>
<feature type="transmembrane region" description="Helical" evidence="1">
    <location>
        <begin position="85"/>
        <end position="112"/>
    </location>
</feature>
<protein>
    <recommendedName>
        <fullName evidence="2">DUF4342 domain-containing protein</fullName>
    </recommendedName>
</protein>
<sequence length="144" mass="15962">MITIEKIDYVMNVTSTSYEVVRKALLDSDGDVDKAIQIINSSLIVFEEDKKEKDSIDFNDIKNAIKEIWELGNTSRLSVEKDSEVLLNISLTVSAIGMIIAPVAALLGVGLMSTDLLGEYVFKITMASGEVIDVKEYILSKTRR</sequence>
<dbReference type="EMBL" id="FQXI01000001">
    <property type="protein sequence ID" value="SHG91504.1"/>
    <property type="molecule type" value="Genomic_DNA"/>
</dbReference>
<evidence type="ECO:0000313" key="4">
    <source>
        <dbReference type="Proteomes" id="UP000184032"/>
    </source>
</evidence>
<dbReference type="Pfam" id="PF14242">
    <property type="entry name" value="DUF4342"/>
    <property type="match status" value="1"/>
</dbReference>
<evidence type="ECO:0000256" key="1">
    <source>
        <dbReference type="SAM" id="Phobius"/>
    </source>
</evidence>
<dbReference type="Gene3D" id="1.10.8.10">
    <property type="entry name" value="DNA helicase RuvA subunit, C-terminal domain"/>
    <property type="match status" value="1"/>
</dbReference>
<keyword evidence="1" id="KW-0812">Transmembrane</keyword>
<keyword evidence="1" id="KW-1133">Transmembrane helix</keyword>
<dbReference type="AlphaFoldDB" id="A0A1M5NPJ6"/>
<proteinExistence type="predicted"/>
<dbReference type="InterPro" id="IPR009060">
    <property type="entry name" value="UBA-like_sf"/>
</dbReference>
<keyword evidence="4" id="KW-1185">Reference proteome</keyword>
<dbReference type="Proteomes" id="UP000184032">
    <property type="component" value="Unassembled WGS sequence"/>
</dbReference>
<dbReference type="SUPFAM" id="SSF46934">
    <property type="entry name" value="UBA-like"/>
    <property type="match status" value="1"/>
</dbReference>
<feature type="domain" description="DUF4342" evidence="2">
    <location>
        <begin position="49"/>
        <end position="109"/>
    </location>
</feature>
<dbReference type="OrthoDB" id="1698892at2"/>
<dbReference type="STRING" id="1120995.SAMN02745245_00024"/>
<dbReference type="InterPro" id="IPR025642">
    <property type="entry name" value="DUF4342"/>
</dbReference>
<gene>
    <name evidence="3" type="ORF">SAMN02745245_00024</name>
</gene>
<accession>A0A1M5NPJ6</accession>
<keyword evidence="1" id="KW-0472">Membrane</keyword>
<organism evidence="3 4">
    <name type="scientific">Anaerosphaera aminiphila DSM 21120</name>
    <dbReference type="NCBI Taxonomy" id="1120995"/>
    <lineage>
        <taxon>Bacteria</taxon>
        <taxon>Bacillati</taxon>
        <taxon>Bacillota</taxon>
        <taxon>Tissierellia</taxon>
        <taxon>Tissierellales</taxon>
        <taxon>Peptoniphilaceae</taxon>
        <taxon>Anaerosphaera</taxon>
    </lineage>
</organism>
<evidence type="ECO:0000313" key="3">
    <source>
        <dbReference type="EMBL" id="SHG91504.1"/>
    </source>
</evidence>